<dbReference type="EMBL" id="NEVH01007815">
    <property type="protein sequence ID" value="PNF35618.1"/>
    <property type="molecule type" value="Genomic_DNA"/>
</dbReference>
<accession>A0A2J7R460</accession>
<evidence type="ECO:0000313" key="1">
    <source>
        <dbReference type="EMBL" id="PNF35618.1"/>
    </source>
</evidence>
<reference evidence="1 2" key="1">
    <citation type="submission" date="2017-12" db="EMBL/GenBank/DDBJ databases">
        <title>Hemimetabolous genomes reveal molecular basis of termite eusociality.</title>
        <authorList>
            <person name="Harrison M.C."/>
            <person name="Jongepier E."/>
            <person name="Robertson H.M."/>
            <person name="Arning N."/>
            <person name="Bitard-Feildel T."/>
            <person name="Chao H."/>
            <person name="Childers C.P."/>
            <person name="Dinh H."/>
            <person name="Doddapaneni H."/>
            <person name="Dugan S."/>
            <person name="Gowin J."/>
            <person name="Greiner C."/>
            <person name="Han Y."/>
            <person name="Hu H."/>
            <person name="Hughes D.S.T."/>
            <person name="Huylmans A.-K."/>
            <person name="Kemena C."/>
            <person name="Kremer L.P.M."/>
            <person name="Lee S.L."/>
            <person name="Lopez-Ezquerra A."/>
            <person name="Mallet L."/>
            <person name="Monroy-Kuhn J.M."/>
            <person name="Moser A."/>
            <person name="Murali S.C."/>
            <person name="Muzny D.M."/>
            <person name="Otani S."/>
            <person name="Piulachs M.-D."/>
            <person name="Poelchau M."/>
            <person name="Qu J."/>
            <person name="Schaub F."/>
            <person name="Wada-Katsumata A."/>
            <person name="Worley K.C."/>
            <person name="Xie Q."/>
            <person name="Ylla G."/>
            <person name="Poulsen M."/>
            <person name="Gibbs R.A."/>
            <person name="Schal C."/>
            <person name="Richards S."/>
            <person name="Belles X."/>
            <person name="Korb J."/>
            <person name="Bornberg-Bauer E."/>
        </authorList>
    </citation>
    <scope>NUCLEOTIDE SEQUENCE [LARGE SCALE GENOMIC DNA]</scope>
    <source>
        <tissue evidence="1">Whole body</tissue>
    </source>
</reference>
<evidence type="ECO:0000313" key="2">
    <source>
        <dbReference type="Proteomes" id="UP000235965"/>
    </source>
</evidence>
<dbReference type="Proteomes" id="UP000235965">
    <property type="component" value="Unassembled WGS sequence"/>
</dbReference>
<sequence length="65" mass="7555">MMTRKRERESADRGTYPRKCVCVVKTVQEVESMGSYLVAGRNNLQVVVLVFLRYVVLRLGYEKDN</sequence>
<name>A0A2J7R460_9NEOP</name>
<gene>
    <name evidence="1" type="ORF">B7P43_G01885</name>
</gene>
<protein>
    <submittedName>
        <fullName evidence="1">Uncharacterized protein</fullName>
    </submittedName>
</protein>
<keyword evidence="2" id="KW-1185">Reference proteome</keyword>
<dbReference type="InParanoid" id="A0A2J7R460"/>
<proteinExistence type="predicted"/>
<comment type="caution">
    <text evidence="1">The sequence shown here is derived from an EMBL/GenBank/DDBJ whole genome shotgun (WGS) entry which is preliminary data.</text>
</comment>
<organism evidence="1 2">
    <name type="scientific">Cryptotermes secundus</name>
    <dbReference type="NCBI Taxonomy" id="105785"/>
    <lineage>
        <taxon>Eukaryota</taxon>
        <taxon>Metazoa</taxon>
        <taxon>Ecdysozoa</taxon>
        <taxon>Arthropoda</taxon>
        <taxon>Hexapoda</taxon>
        <taxon>Insecta</taxon>
        <taxon>Pterygota</taxon>
        <taxon>Neoptera</taxon>
        <taxon>Polyneoptera</taxon>
        <taxon>Dictyoptera</taxon>
        <taxon>Blattodea</taxon>
        <taxon>Blattoidea</taxon>
        <taxon>Termitoidae</taxon>
        <taxon>Kalotermitidae</taxon>
        <taxon>Cryptotermitinae</taxon>
        <taxon>Cryptotermes</taxon>
    </lineage>
</organism>
<dbReference type="AlphaFoldDB" id="A0A2J7R460"/>